<protein>
    <submittedName>
        <fullName evidence="1">Uncharacterized protein</fullName>
    </submittedName>
</protein>
<evidence type="ECO:0000313" key="2">
    <source>
        <dbReference type="Proteomes" id="UP000034805"/>
    </source>
</evidence>
<feature type="non-terminal residue" evidence="1">
    <location>
        <position position="142"/>
    </location>
</feature>
<evidence type="ECO:0000313" key="1">
    <source>
        <dbReference type="EMBL" id="KPP65111.1"/>
    </source>
</evidence>
<gene>
    <name evidence="1" type="ORF">Z043_116490</name>
</gene>
<reference evidence="1 2" key="1">
    <citation type="submission" date="2015-08" db="EMBL/GenBank/DDBJ databases">
        <title>The genome of the Asian arowana (Scleropages formosus).</title>
        <authorList>
            <person name="Tan M.H."/>
            <person name="Gan H.M."/>
            <person name="Croft L.J."/>
            <person name="Austin C.M."/>
        </authorList>
    </citation>
    <scope>NUCLEOTIDE SEQUENCE [LARGE SCALE GENOMIC DNA]</scope>
    <source>
        <strain evidence="1">Aro1</strain>
    </source>
</reference>
<sequence length="142" mass="14956">MCSGFARCLRVELSRWLGVKMLVCSSRETDLSCATVFETRSGLLGVSPSCSVWIPALRPAGGNSDSSVSLLFHSDLCSPSYPLIGSAPPWPRTRRFGAALGNSAALSRPGRSQVTVKSSLTRRQNVSAAPTSVVRVGGNAVC</sequence>
<name>A0A0P7USY1_SCLFO</name>
<dbReference type="AlphaFoldDB" id="A0A0P7USY1"/>
<comment type="caution">
    <text evidence="1">The sequence shown here is derived from an EMBL/GenBank/DDBJ whole genome shotgun (WGS) entry which is preliminary data.</text>
</comment>
<dbReference type="EMBL" id="JARO02006538">
    <property type="protein sequence ID" value="KPP65111.1"/>
    <property type="molecule type" value="Genomic_DNA"/>
</dbReference>
<accession>A0A0P7USY1</accession>
<organism evidence="1 2">
    <name type="scientific">Scleropages formosus</name>
    <name type="common">Asian bonytongue</name>
    <name type="synonym">Osteoglossum formosum</name>
    <dbReference type="NCBI Taxonomy" id="113540"/>
    <lineage>
        <taxon>Eukaryota</taxon>
        <taxon>Metazoa</taxon>
        <taxon>Chordata</taxon>
        <taxon>Craniata</taxon>
        <taxon>Vertebrata</taxon>
        <taxon>Euteleostomi</taxon>
        <taxon>Actinopterygii</taxon>
        <taxon>Neopterygii</taxon>
        <taxon>Teleostei</taxon>
        <taxon>Osteoglossocephala</taxon>
        <taxon>Osteoglossomorpha</taxon>
        <taxon>Osteoglossiformes</taxon>
        <taxon>Osteoglossidae</taxon>
        <taxon>Scleropages</taxon>
    </lineage>
</organism>
<proteinExistence type="predicted"/>
<dbReference type="Proteomes" id="UP000034805">
    <property type="component" value="Unassembled WGS sequence"/>
</dbReference>